<dbReference type="Pfam" id="PF25597">
    <property type="entry name" value="SH3_retrovirus"/>
    <property type="match status" value="1"/>
</dbReference>
<dbReference type="InterPro" id="IPR025724">
    <property type="entry name" value="GAG-pre-integrase_dom"/>
</dbReference>
<dbReference type="GO" id="GO:0003676">
    <property type="term" value="F:nucleic acid binding"/>
    <property type="evidence" value="ECO:0007669"/>
    <property type="project" value="InterPro"/>
</dbReference>
<dbReference type="InterPro" id="IPR039537">
    <property type="entry name" value="Retrotran_Ty1/copia-like"/>
</dbReference>
<dbReference type="EMBL" id="CP144753">
    <property type="protein sequence ID" value="WVZ93263.1"/>
    <property type="molecule type" value="Genomic_DNA"/>
</dbReference>
<dbReference type="GO" id="GO:0008233">
    <property type="term" value="F:peptidase activity"/>
    <property type="evidence" value="ECO:0007669"/>
    <property type="project" value="UniProtKB-KW"/>
</dbReference>
<dbReference type="Pfam" id="PF13976">
    <property type="entry name" value="gag_pre-integrs"/>
    <property type="match status" value="1"/>
</dbReference>
<dbReference type="PANTHER" id="PTHR42648">
    <property type="entry name" value="TRANSPOSASE, PUTATIVE-RELATED"/>
    <property type="match status" value="1"/>
</dbReference>
<dbReference type="Pfam" id="PF00665">
    <property type="entry name" value="rve"/>
    <property type="match status" value="1"/>
</dbReference>
<dbReference type="InterPro" id="IPR012337">
    <property type="entry name" value="RNaseH-like_sf"/>
</dbReference>
<dbReference type="GO" id="GO:0015074">
    <property type="term" value="P:DNA integration"/>
    <property type="evidence" value="ECO:0007669"/>
    <property type="project" value="InterPro"/>
</dbReference>
<proteinExistence type="predicted"/>
<dbReference type="AlphaFoldDB" id="A0AAQ3UL21"/>
<protein>
    <recommendedName>
        <fullName evidence="2">Integrase catalytic domain-containing protein</fullName>
    </recommendedName>
</protein>
<dbReference type="PROSITE" id="PS50994">
    <property type="entry name" value="INTEGRASE"/>
    <property type="match status" value="1"/>
</dbReference>
<dbReference type="InterPro" id="IPR036397">
    <property type="entry name" value="RNaseH_sf"/>
</dbReference>
<dbReference type="Pfam" id="PF22936">
    <property type="entry name" value="Pol_BBD"/>
    <property type="match status" value="1"/>
</dbReference>
<dbReference type="PANTHER" id="PTHR42648:SF21">
    <property type="entry name" value="CYSTEINE-RICH RLK (RECEPTOR-LIKE PROTEIN KINASE) 8"/>
    <property type="match status" value="1"/>
</dbReference>
<dbReference type="InterPro" id="IPR001584">
    <property type="entry name" value="Integrase_cat-core"/>
</dbReference>
<accession>A0AAQ3UL21</accession>
<gene>
    <name evidence="3" type="ORF">U9M48_039258</name>
</gene>
<dbReference type="InterPro" id="IPR054722">
    <property type="entry name" value="PolX-like_BBD"/>
</dbReference>
<dbReference type="GO" id="GO:0006508">
    <property type="term" value="P:proteolysis"/>
    <property type="evidence" value="ECO:0007669"/>
    <property type="project" value="UniProtKB-KW"/>
</dbReference>
<dbReference type="InterPro" id="IPR057670">
    <property type="entry name" value="SH3_retrovirus"/>
</dbReference>
<keyword evidence="4" id="KW-1185">Reference proteome</keyword>
<evidence type="ECO:0000313" key="4">
    <source>
        <dbReference type="Proteomes" id="UP001341281"/>
    </source>
</evidence>
<evidence type="ECO:0000256" key="1">
    <source>
        <dbReference type="ARBA" id="ARBA00022670"/>
    </source>
</evidence>
<dbReference type="Gene3D" id="3.30.420.10">
    <property type="entry name" value="Ribonuclease H-like superfamily/Ribonuclease H"/>
    <property type="match status" value="1"/>
</dbReference>
<keyword evidence="1" id="KW-0645">Protease</keyword>
<feature type="domain" description="Integrase catalytic" evidence="2">
    <location>
        <begin position="165"/>
        <end position="331"/>
    </location>
</feature>
<dbReference type="SUPFAM" id="SSF53098">
    <property type="entry name" value="Ribonuclease H-like"/>
    <property type="match status" value="1"/>
</dbReference>
<name>A0AAQ3UL21_PASNO</name>
<organism evidence="3 4">
    <name type="scientific">Paspalum notatum var. saurae</name>
    <dbReference type="NCBI Taxonomy" id="547442"/>
    <lineage>
        <taxon>Eukaryota</taxon>
        <taxon>Viridiplantae</taxon>
        <taxon>Streptophyta</taxon>
        <taxon>Embryophyta</taxon>
        <taxon>Tracheophyta</taxon>
        <taxon>Spermatophyta</taxon>
        <taxon>Magnoliopsida</taxon>
        <taxon>Liliopsida</taxon>
        <taxon>Poales</taxon>
        <taxon>Poaceae</taxon>
        <taxon>PACMAD clade</taxon>
        <taxon>Panicoideae</taxon>
        <taxon>Andropogonodae</taxon>
        <taxon>Paspaleae</taxon>
        <taxon>Paspalinae</taxon>
        <taxon>Paspalum</taxon>
    </lineage>
</organism>
<evidence type="ECO:0000259" key="2">
    <source>
        <dbReference type="PROSITE" id="PS50994"/>
    </source>
</evidence>
<reference evidence="3 4" key="1">
    <citation type="submission" date="2024-02" db="EMBL/GenBank/DDBJ databases">
        <title>High-quality chromosome-scale genome assembly of Pensacola bahiagrass (Paspalum notatum Flugge var. saurae).</title>
        <authorList>
            <person name="Vega J.M."/>
            <person name="Podio M."/>
            <person name="Orjuela J."/>
            <person name="Siena L.A."/>
            <person name="Pessino S.C."/>
            <person name="Combes M.C."/>
            <person name="Mariac C."/>
            <person name="Albertini E."/>
            <person name="Pupilli F."/>
            <person name="Ortiz J.P.A."/>
            <person name="Leblanc O."/>
        </authorList>
    </citation>
    <scope>NUCLEOTIDE SEQUENCE [LARGE SCALE GENOMIC DNA]</scope>
    <source>
        <strain evidence="3">R1</strain>
        <tissue evidence="3">Leaf</tissue>
    </source>
</reference>
<evidence type="ECO:0000313" key="3">
    <source>
        <dbReference type="EMBL" id="WVZ93263.1"/>
    </source>
</evidence>
<sequence>MTGNMRMFSSIDNDDFTGYDNITFGDNSKGRVKGLGKIAISNDLSISNVLLVESLNFNLLSIAQLCDLGFICTFSIDDVVITSVDGSNLVFKVKPLTTCLFSKSSMGWLWHRRLAHVGMTQLNRLLKHDLVRGLKEVKFEKDKLCSACQAGKQVANTHPRKSQMSTCRPLELLHMDIFGPTTYESIGGNSYCLVIVDDFSRFSWVFFLHDKSSVFDTSKSFAILAQNQFENDIKKVRSDNGLEFKNARVDEYCDDKGIKHEFSSKYTPEQNGLVERKNRTLIEMARSMLLEYDISHSFWAEAINTACYASSRLYCHRLLKKTPYELLIGRKLNISYFRVFGCKCNILKKGSRLSKFEKKCDEAFLLGYSSNSKAYRVYNKTHEIVEEVYDVEFDETNGS</sequence>
<dbReference type="Proteomes" id="UP001341281">
    <property type="component" value="Chromosome 09"/>
</dbReference>
<keyword evidence="1" id="KW-0378">Hydrolase</keyword>